<protein>
    <submittedName>
        <fullName evidence="2">Putative salivary kunitz domain protein</fullName>
    </submittedName>
</protein>
<proteinExistence type="evidence at transcript level"/>
<dbReference type="AlphaFoldDB" id="A0A0K8R4V3"/>
<evidence type="ECO:0000313" key="2">
    <source>
        <dbReference type="EMBL" id="JAA66165.1"/>
    </source>
</evidence>
<accession>A0A0K8R4V3</accession>
<feature type="chain" id="PRO_5005515695" evidence="1">
    <location>
        <begin position="19"/>
        <end position="102"/>
    </location>
</feature>
<keyword evidence="1" id="KW-0732">Signal</keyword>
<evidence type="ECO:0000256" key="1">
    <source>
        <dbReference type="SAM" id="SignalP"/>
    </source>
</evidence>
<dbReference type="EMBL" id="GADI01007643">
    <property type="protein sequence ID" value="JAA66165.1"/>
    <property type="molecule type" value="mRNA"/>
</dbReference>
<organism evidence="2">
    <name type="scientific">Ixodes ricinus</name>
    <name type="common">Common tick</name>
    <name type="synonym">Acarus ricinus</name>
    <dbReference type="NCBI Taxonomy" id="34613"/>
    <lineage>
        <taxon>Eukaryota</taxon>
        <taxon>Metazoa</taxon>
        <taxon>Ecdysozoa</taxon>
        <taxon>Arthropoda</taxon>
        <taxon>Chelicerata</taxon>
        <taxon>Arachnida</taxon>
        <taxon>Acari</taxon>
        <taxon>Parasitiformes</taxon>
        <taxon>Ixodida</taxon>
        <taxon>Ixodoidea</taxon>
        <taxon>Ixodidae</taxon>
        <taxon>Ixodinae</taxon>
        <taxon>Ixodes</taxon>
    </lineage>
</organism>
<feature type="signal peptide" evidence="1">
    <location>
        <begin position="1"/>
        <end position="18"/>
    </location>
</feature>
<name>A0A0K8R4V3_IXORI</name>
<reference evidence="2" key="1">
    <citation type="submission" date="2012-12" db="EMBL/GenBank/DDBJ databases">
        <title>Identification and characterization of a phenylalanine ammonia-lyase gene family in Isatis indigotica Fort.</title>
        <authorList>
            <person name="Liu Q."/>
            <person name="Chen J."/>
            <person name="Zhou X."/>
            <person name="Di P."/>
            <person name="Xiao Y."/>
            <person name="Xuan H."/>
            <person name="Zhang L."/>
            <person name="Chen W."/>
        </authorList>
    </citation>
    <scope>NUCLEOTIDE SEQUENCE</scope>
    <source>
        <tissue evidence="2">Salivary gland</tissue>
    </source>
</reference>
<sequence length="102" mass="11921">MRLSCILCFSAICLFAYADIEPHCIRKWPIPPFQCLYLCQHEEWRFLRIPRFTVEKKANGTHCRWFGLFSGMCYNGRCIRAKNMPTTPEDSPAENVTFAVLL</sequence>